<dbReference type="EMBL" id="CP000747">
    <property type="protein sequence ID" value="ACG79205.1"/>
    <property type="molecule type" value="Genomic_DNA"/>
</dbReference>
<dbReference type="SMART" id="SM01027">
    <property type="entry name" value="Beta-Casp"/>
    <property type="match status" value="1"/>
</dbReference>
<proteinExistence type="predicted"/>
<dbReference type="HOGENOM" id="CLU_009673_5_2_5"/>
<dbReference type="Pfam" id="PF07521">
    <property type="entry name" value="RMMBL"/>
    <property type="match status" value="1"/>
</dbReference>
<keyword evidence="1" id="KW-0378">Hydrolase</keyword>
<dbReference type="eggNOG" id="COG1236">
    <property type="taxonomic scope" value="Bacteria"/>
</dbReference>
<keyword evidence="5" id="KW-1185">Reference proteome</keyword>
<feature type="domain" description="Beta-Casp" evidence="3">
    <location>
        <begin position="257"/>
        <end position="378"/>
    </location>
</feature>
<name>B4R887_PHEZH</name>
<dbReference type="InterPro" id="IPR050698">
    <property type="entry name" value="MBL"/>
</dbReference>
<dbReference type="Proteomes" id="UP000001868">
    <property type="component" value="Chromosome"/>
</dbReference>
<evidence type="ECO:0000259" key="2">
    <source>
        <dbReference type="SMART" id="SM00849"/>
    </source>
</evidence>
<dbReference type="KEGG" id="pzu:PHZ_c2796"/>
<dbReference type="InterPro" id="IPR001279">
    <property type="entry name" value="Metallo-B-lactamas"/>
</dbReference>
<dbReference type="GO" id="GO:0016787">
    <property type="term" value="F:hydrolase activity"/>
    <property type="evidence" value="ECO:0007669"/>
    <property type="project" value="UniProtKB-KW"/>
</dbReference>
<evidence type="ECO:0000256" key="1">
    <source>
        <dbReference type="ARBA" id="ARBA00022801"/>
    </source>
</evidence>
<dbReference type="InterPro" id="IPR036866">
    <property type="entry name" value="RibonucZ/Hydroxyglut_hydro"/>
</dbReference>
<dbReference type="Gene3D" id="3.40.50.10890">
    <property type="match status" value="1"/>
</dbReference>
<evidence type="ECO:0000313" key="4">
    <source>
        <dbReference type="EMBL" id="ACG79205.1"/>
    </source>
</evidence>
<dbReference type="CDD" id="cd16295">
    <property type="entry name" value="TTHA0252-CPSF-like_MBL-fold"/>
    <property type="match status" value="1"/>
</dbReference>
<dbReference type="InterPro" id="IPR011108">
    <property type="entry name" value="RMMBL"/>
</dbReference>
<dbReference type="SUPFAM" id="SSF56281">
    <property type="entry name" value="Metallo-hydrolase/oxidoreductase"/>
    <property type="match status" value="1"/>
</dbReference>
<gene>
    <name evidence="4" type="ordered locus">PHZ_c2796</name>
</gene>
<dbReference type="AlphaFoldDB" id="B4R887"/>
<evidence type="ECO:0000313" key="5">
    <source>
        <dbReference type="Proteomes" id="UP000001868"/>
    </source>
</evidence>
<dbReference type="Pfam" id="PF10996">
    <property type="entry name" value="Beta-Casp"/>
    <property type="match status" value="1"/>
</dbReference>
<dbReference type="SMART" id="SM00849">
    <property type="entry name" value="Lactamase_B"/>
    <property type="match status" value="1"/>
</dbReference>
<dbReference type="InterPro" id="IPR022712">
    <property type="entry name" value="Beta_Casp"/>
</dbReference>
<reference evidence="4 5" key="1">
    <citation type="journal article" date="2008" name="BMC Genomics">
        <title>Complete genome of Phenylobacterium zucineum - a novel facultative intracellular bacterium isolated from human erythroleukemia cell line K562.</title>
        <authorList>
            <person name="Luo Y."/>
            <person name="Xu X."/>
            <person name="Ding Z."/>
            <person name="Liu Z."/>
            <person name="Zhang B."/>
            <person name="Yan Z."/>
            <person name="Sun J."/>
            <person name="Hu S."/>
            <person name="Hu X."/>
        </authorList>
    </citation>
    <scope>NUCLEOTIDE SEQUENCE [LARGE SCALE GENOMIC DNA]</scope>
    <source>
        <strain evidence="4 5">HLK1</strain>
    </source>
</reference>
<dbReference type="STRING" id="450851.PHZ_c2796"/>
<sequence length="540" mass="58155">MAELSFHGAAGCVTGFCARIVTGRATVLVDCGMFQGPKSLKALNYEPFPFDAREVDAVLLTHAHIDHSGLLPKLMRAGFKGKIWSTGATRDLCAVMLPDAGDIQESEVRQLNRRNQRRGRPPVEPIYTVRDAHRTLELFRTVKLQREVEVAPGVTAVFWNAGHMLGSASIEVRVDEGAGEPMTLLFSGDLGPGGRDFVADPEGPSGVDHLIVESTYGARARPTPDPATRRRMLAEELREARAAGGPLLIPAFAVERSQEILADLEILVEGGDIPPVDIFLDSPLAIEATEVFRRRGFSHAMGRNPYEGLRSSGRLKFLKDPADSDGLERLAGWHVIVAASGMCEAGRVRKHLKRLLWRRDATVLIPGFQAAGTLGRFLVEGASRVRIQGEDIAVRARIRSLDIYSGHADAEALAAWAKARGPVAGMTFLAHGEPESLEGLRGRLAGEGFAADRLAIPALDDRYVLQRTDAELQPGAPRLPAGAGARPDWHNARSALLLDLNERLEAAADDAAREALLARLAAALEQVDQGQGAASRGAPG</sequence>
<dbReference type="PANTHER" id="PTHR11203:SF37">
    <property type="entry name" value="INTEGRATOR COMPLEX SUBUNIT 11"/>
    <property type="match status" value="1"/>
</dbReference>
<dbReference type="PANTHER" id="PTHR11203">
    <property type="entry name" value="CLEAVAGE AND POLYADENYLATION SPECIFICITY FACTOR FAMILY MEMBER"/>
    <property type="match status" value="1"/>
</dbReference>
<dbReference type="GO" id="GO:0004521">
    <property type="term" value="F:RNA endonuclease activity"/>
    <property type="evidence" value="ECO:0007669"/>
    <property type="project" value="TreeGrafter"/>
</dbReference>
<organism evidence="4 5">
    <name type="scientific">Phenylobacterium zucineum (strain HLK1)</name>
    <dbReference type="NCBI Taxonomy" id="450851"/>
    <lineage>
        <taxon>Bacteria</taxon>
        <taxon>Pseudomonadati</taxon>
        <taxon>Pseudomonadota</taxon>
        <taxon>Alphaproteobacteria</taxon>
        <taxon>Caulobacterales</taxon>
        <taxon>Caulobacteraceae</taxon>
        <taxon>Phenylobacterium</taxon>
    </lineage>
</organism>
<dbReference type="Pfam" id="PF00753">
    <property type="entry name" value="Lactamase_B"/>
    <property type="match status" value="1"/>
</dbReference>
<feature type="domain" description="Metallo-beta-lactamase" evidence="2">
    <location>
        <begin position="14"/>
        <end position="241"/>
    </location>
</feature>
<protein>
    <submittedName>
        <fullName evidence="4">Metallo-beta-lactamase family protein</fullName>
    </submittedName>
</protein>
<evidence type="ECO:0000259" key="3">
    <source>
        <dbReference type="SMART" id="SM01027"/>
    </source>
</evidence>
<accession>B4R887</accession>
<dbReference type="Gene3D" id="3.60.15.10">
    <property type="entry name" value="Ribonuclease Z/Hydroxyacylglutathione hydrolase-like"/>
    <property type="match status" value="1"/>
</dbReference>
<dbReference type="RefSeq" id="WP_012523343.1">
    <property type="nucleotide sequence ID" value="NC_011144.1"/>
</dbReference>